<reference evidence="1 2" key="1">
    <citation type="submission" date="2016-03" db="EMBL/GenBank/DDBJ databases">
        <title>Comparative genomics of Pseudogymnoascus destructans, the fungus causing white-nose syndrome of bats.</title>
        <authorList>
            <person name="Palmer J.M."/>
            <person name="Drees K.P."/>
            <person name="Foster J.T."/>
            <person name="Lindner D.L."/>
        </authorList>
    </citation>
    <scope>NUCLEOTIDE SEQUENCE [LARGE SCALE GENOMIC DNA]</scope>
    <source>
        <strain evidence="1 2">UAMH 10579</strain>
    </source>
</reference>
<gene>
    <name evidence="1" type="ORF">VE01_02740</name>
</gene>
<sequence length="138" mass="15863">MSTYAFSIITCDRGEQWDSPTKMKPYHWVFWIQSSTTPNVGHTFQLRGMPGTFYHSAEEAVDLSKLDGANGRLEVGSIPLQKYELYKQLLQEVTIDNVESSGWNCQNWSLAALDNREQDLVADDYSNNVIRHWLSEDQ</sequence>
<reference evidence="2" key="2">
    <citation type="journal article" date="2018" name="Nat. Commun.">
        <title>Extreme sensitivity to ultraviolet light in the fungal pathogen causing white-nose syndrome of bats.</title>
        <authorList>
            <person name="Palmer J.M."/>
            <person name="Drees K.P."/>
            <person name="Foster J.T."/>
            <person name="Lindner D.L."/>
        </authorList>
    </citation>
    <scope>NUCLEOTIDE SEQUENCE [LARGE SCALE GENOMIC DNA]</scope>
    <source>
        <strain evidence="2">UAMH 10579</strain>
    </source>
</reference>
<dbReference type="RefSeq" id="XP_018132963.1">
    <property type="nucleotide sequence ID" value="XM_018272245.1"/>
</dbReference>
<proteinExistence type="predicted"/>
<dbReference type="Pfam" id="PF20174">
    <property type="entry name" value="DUF6540"/>
    <property type="match status" value="1"/>
</dbReference>
<dbReference type="AlphaFoldDB" id="A0A1B8GTU4"/>
<dbReference type="EMBL" id="KV460213">
    <property type="protein sequence ID" value="OBT99230.1"/>
    <property type="molecule type" value="Genomic_DNA"/>
</dbReference>
<evidence type="ECO:0000313" key="1">
    <source>
        <dbReference type="EMBL" id="OBT99230.1"/>
    </source>
</evidence>
<organism evidence="1 2">
    <name type="scientific">Pseudogymnoascus verrucosus</name>
    <dbReference type="NCBI Taxonomy" id="342668"/>
    <lineage>
        <taxon>Eukaryota</taxon>
        <taxon>Fungi</taxon>
        <taxon>Dikarya</taxon>
        <taxon>Ascomycota</taxon>
        <taxon>Pezizomycotina</taxon>
        <taxon>Leotiomycetes</taxon>
        <taxon>Thelebolales</taxon>
        <taxon>Thelebolaceae</taxon>
        <taxon>Pseudogymnoascus</taxon>
    </lineage>
</organism>
<protein>
    <submittedName>
        <fullName evidence="1">Uncharacterized protein</fullName>
    </submittedName>
</protein>
<keyword evidence="2" id="KW-1185">Reference proteome</keyword>
<dbReference type="GeneID" id="28836126"/>
<name>A0A1B8GTU4_9PEZI</name>
<dbReference type="InterPro" id="IPR046670">
    <property type="entry name" value="DUF6540"/>
</dbReference>
<dbReference type="Proteomes" id="UP000091956">
    <property type="component" value="Unassembled WGS sequence"/>
</dbReference>
<dbReference type="OrthoDB" id="37659at2759"/>
<accession>A0A1B8GTU4</accession>
<evidence type="ECO:0000313" key="2">
    <source>
        <dbReference type="Proteomes" id="UP000091956"/>
    </source>
</evidence>